<dbReference type="InterPro" id="IPR001627">
    <property type="entry name" value="Semap_dom"/>
</dbReference>
<dbReference type="GO" id="GO:0001755">
    <property type="term" value="P:neural crest cell migration"/>
    <property type="evidence" value="ECO:0007669"/>
    <property type="project" value="TreeGrafter"/>
</dbReference>
<evidence type="ECO:0000256" key="1">
    <source>
        <dbReference type="ARBA" id="ARBA00023180"/>
    </source>
</evidence>
<accession>A0A9Q1JDN6</accession>
<dbReference type="PANTHER" id="PTHR11036:SF36">
    <property type="entry name" value="SEMAPHORIN-3D"/>
    <property type="match status" value="1"/>
</dbReference>
<evidence type="ECO:0000256" key="2">
    <source>
        <dbReference type="PROSITE-ProRule" id="PRU00352"/>
    </source>
</evidence>
<evidence type="ECO:0000259" key="4">
    <source>
        <dbReference type="PROSITE" id="PS51004"/>
    </source>
</evidence>
<dbReference type="EMBL" id="JAINUF010000001">
    <property type="protein sequence ID" value="KAJ8381898.1"/>
    <property type="molecule type" value="Genomic_DNA"/>
</dbReference>
<comment type="caution">
    <text evidence="2">Lacks conserved residue(s) required for the propagation of feature annotation.</text>
</comment>
<feature type="chain" id="PRO_5040298727" description="Sema domain-containing protein" evidence="3">
    <location>
        <begin position="39"/>
        <end position="236"/>
    </location>
</feature>
<dbReference type="InterPro" id="IPR015943">
    <property type="entry name" value="WD40/YVTN_repeat-like_dom_sf"/>
</dbReference>
<dbReference type="Proteomes" id="UP001152622">
    <property type="component" value="Chromosome 1"/>
</dbReference>
<proteinExistence type="predicted"/>
<dbReference type="InterPro" id="IPR027231">
    <property type="entry name" value="Semaphorin"/>
</dbReference>
<dbReference type="OrthoDB" id="9988752at2759"/>
<dbReference type="PANTHER" id="PTHR11036">
    <property type="entry name" value="SEMAPHORIN"/>
    <property type="match status" value="1"/>
</dbReference>
<feature type="signal peptide" evidence="3">
    <location>
        <begin position="1"/>
        <end position="38"/>
    </location>
</feature>
<keyword evidence="6" id="KW-1185">Reference proteome</keyword>
<evidence type="ECO:0000313" key="5">
    <source>
        <dbReference type="EMBL" id="KAJ8381898.1"/>
    </source>
</evidence>
<protein>
    <recommendedName>
        <fullName evidence="4">Sema domain-containing protein</fullName>
    </recommendedName>
</protein>
<dbReference type="GO" id="GO:0005615">
    <property type="term" value="C:extracellular space"/>
    <property type="evidence" value="ECO:0007669"/>
    <property type="project" value="TreeGrafter"/>
</dbReference>
<dbReference type="GO" id="GO:0045499">
    <property type="term" value="F:chemorepellent activity"/>
    <property type="evidence" value="ECO:0007669"/>
    <property type="project" value="TreeGrafter"/>
</dbReference>
<sequence length="236" mass="26058">MEADAEAGRVTTGSRRPGPLRFWTCLLGLLLLVLLTDSAKQSVPRVTLGYKELVHSGTVAPFREGLHSHTLLLDEERGRLLLGARDHIYMLDLEHLNRSPKKISWPASKERVETCIFAGKNPHTECANFIRVLHSYNRTHVYACGTGAFLPQCGFVEAGGRGEDSTFHLHLHSIEPGRLKCPFDPWQPFASVLTGEKNPSTAVPPHRCQPDLIPPVLTDVFPPASARTLSGSVDRL</sequence>
<dbReference type="GO" id="GO:0007411">
    <property type="term" value="P:axon guidance"/>
    <property type="evidence" value="ECO:0007669"/>
    <property type="project" value="TreeGrafter"/>
</dbReference>
<comment type="caution">
    <text evidence="5">The sequence shown here is derived from an EMBL/GenBank/DDBJ whole genome shotgun (WGS) entry which is preliminary data.</text>
</comment>
<dbReference type="GO" id="GO:0005886">
    <property type="term" value="C:plasma membrane"/>
    <property type="evidence" value="ECO:0007669"/>
    <property type="project" value="TreeGrafter"/>
</dbReference>
<dbReference type="InterPro" id="IPR036352">
    <property type="entry name" value="Semap_dom_sf"/>
</dbReference>
<dbReference type="PROSITE" id="PS51004">
    <property type="entry name" value="SEMA"/>
    <property type="match status" value="1"/>
</dbReference>
<keyword evidence="3" id="KW-0732">Signal</keyword>
<dbReference type="SUPFAM" id="SSF101912">
    <property type="entry name" value="Sema domain"/>
    <property type="match status" value="1"/>
</dbReference>
<dbReference type="GO" id="GO:0071526">
    <property type="term" value="P:semaphorin-plexin signaling pathway"/>
    <property type="evidence" value="ECO:0007669"/>
    <property type="project" value="TreeGrafter"/>
</dbReference>
<dbReference type="GO" id="GO:0030335">
    <property type="term" value="P:positive regulation of cell migration"/>
    <property type="evidence" value="ECO:0007669"/>
    <property type="project" value="TreeGrafter"/>
</dbReference>
<keyword evidence="1" id="KW-0325">Glycoprotein</keyword>
<reference evidence="5" key="1">
    <citation type="journal article" date="2023" name="Science">
        <title>Genome structures resolve the early diversification of teleost fishes.</title>
        <authorList>
            <person name="Parey E."/>
            <person name="Louis A."/>
            <person name="Montfort J."/>
            <person name="Bouchez O."/>
            <person name="Roques C."/>
            <person name="Iampietro C."/>
            <person name="Lluch J."/>
            <person name="Castinel A."/>
            <person name="Donnadieu C."/>
            <person name="Desvignes T."/>
            <person name="Floi Bucao C."/>
            <person name="Jouanno E."/>
            <person name="Wen M."/>
            <person name="Mejri S."/>
            <person name="Dirks R."/>
            <person name="Jansen H."/>
            <person name="Henkel C."/>
            <person name="Chen W.J."/>
            <person name="Zahm M."/>
            <person name="Cabau C."/>
            <person name="Klopp C."/>
            <person name="Thompson A.W."/>
            <person name="Robinson-Rechavi M."/>
            <person name="Braasch I."/>
            <person name="Lecointre G."/>
            <person name="Bobe J."/>
            <person name="Postlethwait J.H."/>
            <person name="Berthelot C."/>
            <person name="Roest Crollius H."/>
            <person name="Guiguen Y."/>
        </authorList>
    </citation>
    <scope>NUCLEOTIDE SEQUENCE</scope>
    <source>
        <strain evidence="5">WJC10195</strain>
    </source>
</reference>
<dbReference type="Gene3D" id="2.130.10.10">
    <property type="entry name" value="YVTN repeat-like/Quinoprotein amine dehydrogenase"/>
    <property type="match status" value="1"/>
</dbReference>
<gene>
    <name evidence="5" type="ORF">SKAU_G00026760</name>
</gene>
<evidence type="ECO:0000256" key="3">
    <source>
        <dbReference type="SAM" id="SignalP"/>
    </source>
</evidence>
<name>A0A9Q1JDN6_SYNKA</name>
<feature type="domain" description="Sema" evidence="4">
    <location>
        <begin position="45"/>
        <end position="236"/>
    </location>
</feature>
<dbReference type="GO" id="GO:0030215">
    <property type="term" value="F:semaphorin receptor binding"/>
    <property type="evidence" value="ECO:0007669"/>
    <property type="project" value="InterPro"/>
</dbReference>
<dbReference type="AlphaFoldDB" id="A0A9Q1JDN6"/>
<evidence type="ECO:0000313" key="6">
    <source>
        <dbReference type="Proteomes" id="UP001152622"/>
    </source>
</evidence>
<organism evidence="5 6">
    <name type="scientific">Synaphobranchus kaupii</name>
    <name type="common">Kaup's arrowtooth eel</name>
    <dbReference type="NCBI Taxonomy" id="118154"/>
    <lineage>
        <taxon>Eukaryota</taxon>
        <taxon>Metazoa</taxon>
        <taxon>Chordata</taxon>
        <taxon>Craniata</taxon>
        <taxon>Vertebrata</taxon>
        <taxon>Euteleostomi</taxon>
        <taxon>Actinopterygii</taxon>
        <taxon>Neopterygii</taxon>
        <taxon>Teleostei</taxon>
        <taxon>Anguilliformes</taxon>
        <taxon>Synaphobranchidae</taxon>
        <taxon>Synaphobranchus</taxon>
    </lineage>
</organism>